<sequence>MSRHRFSLACAAALVAVSIPIGCENGNPDRTGVADAGIGAAGVNAPDAPRSQEESRKKQMEQEAAFQKTRHK</sequence>
<dbReference type="Proteomes" id="UP001216907">
    <property type="component" value="Unassembled WGS sequence"/>
</dbReference>
<evidence type="ECO:0000256" key="1">
    <source>
        <dbReference type="SAM" id="MobiDB-lite"/>
    </source>
</evidence>
<keyword evidence="3" id="KW-1185">Reference proteome</keyword>
<comment type="caution">
    <text evidence="2">The sequence shown here is derived from an EMBL/GenBank/DDBJ whole genome shotgun (WGS) entry which is preliminary data.</text>
</comment>
<evidence type="ECO:0000313" key="3">
    <source>
        <dbReference type="Proteomes" id="UP001216907"/>
    </source>
</evidence>
<reference evidence="2 3" key="1">
    <citation type="submission" date="2023-03" db="EMBL/GenBank/DDBJ databases">
        <title>Paludisphaera mucosa sp. nov. a novel planctomycete from northern fen.</title>
        <authorList>
            <person name="Ivanova A."/>
        </authorList>
    </citation>
    <scope>NUCLEOTIDE SEQUENCE [LARGE SCALE GENOMIC DNA]</scope>
    <source>
        <strain evidence="2 3">Pla2</strain>
    </source>
</reference>
<feature type="region of interest" description="Disordered" evidence="1">
    <location>
        <begin position="41"/>
        <end position="72"/>
    </location>
</feature>
<protein>
    <recommendedName>
        <fullName evidence="4">Secreted protein</fullName>
    </recommendedName>
</protein>
<dbReference type="RefSeq" id="WP_277860809.1">
    <property type="nucleotide sequence ID" value="NZ_JARRAG010000002.1"/>
</dbReference>
<dbReference type="EMBL" id="JARRAG010000002">
    <property type="protein sequence ID" value="MDG3004451.1"/>
    <property type="molecule type" value="Genomic_DNA"/>
</dbReference>
<name>A0ABT6FAE5_9BACT</name>
<feature type="compositionally biased region" description="Basic and acidic residues" evidence="1">
    <location>
        <begin position="50"/>
        <end position="61"/>
    </location>
</feature>
<accession>A0ABT6FAE5</accession>
<organism evidence="2 3">
    <name type="scientific">Paludisphaera mucosa</name>
    <dbReference type="NCBI Taxonomy" id="3030827"/>
    <lineage>
        <taxon>Bacteria</taxon>
        <taxon>Pseudomonadati</taxon>
        <taxon>Planctomycetota</taxon>
        <taxon>Planctomycetia</taxon>
        <taxon>Isosphaerales</taxon>
        <taxon>Isosphaeraceae</taxon>
        <taxon>Paludisphaera</taxon>
    </lineage>
</organism>
<evidence type="ECO:0008006" key="4">
    <source>
        <dbReference type="Google" id="ProtNLM"/>
    </source>
</evidence>
<proteinExistence type="predicted"/>
<gene>
    <name evidence="2" type="ORF">PZE19_11755</name>
</gene>
<evidence type="ECO:0000313" key="2">
    <source>
        <dbReference type="EMBL" id="MDG3004451.1"/>
    </source>
</evidence>